<dbReference type="RefSeq" id="WP_013335230.1">
    <property type="nucleotide sequence ID" value="NC_014537.1"/>
</dbReference>
<dbReference type="GeneID" id="9751005"/>
<dbReference type="KEGG" id="vdi:Vdis_0090"/>
<gene>
    <name evidence="1" type="ordered locus">Vdis_0090</name>
</gene>
<dbReference type="EMBL" id="CP002100">
    <property type="protein sequence ID" value="ADN49505.1"/>
    <property type="molecule type" value="Genomic_DNA"/>
</dbReference>
<dbReference type="eggNOG" id="arCOG05459">
    <property type="taxonomic scope" value="Archaea"/>
</dbReference>
<evidence type="ECO:0000313" key="2">
    <source>
        <dbReference type="Proteomes" id="UP000006681"/>
    </source>
</evidence>
<name>E1QSB2_VULDI</name>
<accession>E1QSB2</accession>
<protein>
    <submittedName>
        <fullName evidence="1">Uncharacterized protein</fullName>
    </submittedName>
</protein>
<sequence>MSSLEIDLRRKDRYEDIIRAINEYGSSVKEAVFENLPDELMVPYQRIRELYIQETTRGKGRVDINSLIQLYMNVPKAEELLRYLLLATVLFMGFRNLRNEVIYRVIRRNYNMVSRLISNPDYSLINEVSMKLLNDYEGEGIKGEDVQEVSNAVHSFVYGLRKLTKAYGTTLLRWIPKFRDINDFEKALPMFYPPRANERRKRAIRTFIRWVSHETNLPVALGVISRSGYRRYTMIADVYSTMVTIRSGAFLVLNNDHAMKILNEILVNKDSGVTIKVDEVKGLVRATGRLSNDPIIYERGAFRIGHEYCSRLKCNECPLNKVCMKFTWVNIK</sequence>
<dbReference type="STRING" id="572478.Vdis_0090"/>
<evidence type="ECO:0000313" key="1">
    <source>
        <dbReference type="EMBL" id="ADN49505.1"/>
    </source>
</evidence>
<organism evidence="1 2">
    <name type="scientific">Vulcanisaeta distributa (strain DSM 14429 / JCM 11212 / NBRC 100878 / IC-017)</name>
    <dbReference type="NCBI Taxonomy" id="572478"/>
    <lineage>
        <taxon>Archaea</taxon>
        <taxon>Thermoproteota</taxon>
        <taxon>Thermoprotei</taxon>
        <taxon>Thermoproteales</taxon>
        <taxon>Thermoproteaceae</taxon>
        <taxon>Vulcanisaeta</taxon>
    </lineage>
</organism>
<reference evidence="2" key="2">
    <citation type="journal article" date="2010" name="Stand. Genomic Sci.">
        <title>Complete genome sequence of Vulcanisaeta distributa type strain (IC-017T).</title>
        <authorList>
            <person name="Mavromatis K."/>
            <person name="Sikorski J."/>
            <person name="Pabst E."/>
            <person name="Teshima H."/>
            <person name="Lapidus A."/>
            <person name="Lucas S."/>
            <person name="Nolan M."/>
            <person name="Glavina Del Rio T."/>
            <person name="Cheng J."/>
            <person name="Bruce D."/>
            <person name="Goodwin L."/>
            <person name="Pitluck S."/>
            <person name="Liolios K."/>
            <person name="Ivanova N."/>
            <person name="Mikhailova N."/>
            <person name="Pati A."/>
            <person name="Chen A."/>
            <person name="Palaniappan K."/>
            <person name="Land M."/>
            <person name="Hauser L."/>
            <person name="Chang Y."/>
            <person name="Jeffries C."/>
            <person name="Rohde M."/>
            <person name="Spring S."/>
            <person name="Goker M."/>
            <person name="Wirth R."/>
            <person name="Woyke T."/>
            <person name="Bristow J."/>
            <person name="Eisen J."/>
            <person name="Markowitz V."/>
            <person name="Hugenholtz P."/>
            <person name="Klenk H."/>
            <person name="Kyrpides N."/>
        </authorList>
    </citation>
    <scope>NUCLEOTIDE SEQUENCE [LARGE SCALE GENOMIC DNA]</scope>
    <source>
        <strain evidence="2">DSM 14429 / JCM 11212 / NBRC 100878 / IC-017</strain>
    </source>
</reference>
<dbReference type="Proteomes" id="UP000006681">
    <property type="component" value="Chromosome"/>
</dbReference>
<dbReference type="AlphaFoldDB" id="E1QSB2"/>
<keyword evidence="2" id="KW-1185">Reference proteome</keyword>
<proteinExistence type="predicted"/>
<dbReference type="HOGENOM" id="CLU_904953_0_0_2"/>
<reference evidence="1 2" key="1">
    <citation type="journal article" date="2010" name="Stand. Genomic Sci.">
        <title>Complete genome sequence of Vulcanisaeta distributa type strain (IC-017).</title>
        <authorList>
            <person name="Mavromatis K."/>
            <person name="Sikorski J."/>
            <person name="Pabst E."/>
            <person name="Teshima H."/>
            <person name="Lapidus A."/>
            <person name="Lucas S."/>
            <person name="Nolan M."/>
            <person name="Glavina Del Rio T."/>
            <person name="Cheng J.F."/>
            <person name="Bruce D."/>
            <person name="Goodwin L."/>
            <person name="Pitluck S."/>
            <person name="Liolios K."/>
            <person name="Ivanova N."/>
            <person name="Mikhailova N."/>
            <person name="Pati A."/>
            <person name="Chen A."/>
            <person name="Palaniappan K."/>
            <person name="Land M."/>
            <person name="Hauser L."/>
            <person name="Chang Y.J."/>
            <person name="Jeffries C.D."/>
            <person name="Rohde M."/>
            <person name="Spring S."/>
            <person name="Goker M."/>
            <person name="Wirth R."/>
            <person name="Woyke T."/>
            <person name="Bristow J."/>
            <person name="Eisen J.A."/>
            <person name="Markowitz V."/>
            <person name="Hugenholtz P."/>
            <person name="Klenk H.P."/>
            <person name="Kyrpides N.C."/>
        </authorList>
    </citation>
    <scope>NUCLEOTIDE SEQUENCE [LARGE SCALE GENOMIC DNA]</scope>
    <source>
        <strain evidence="2">DSM 14429 / JCM 11212 / NBRC 100878 / IC-017</strain>
    </source>
</reference>